<proteinExistence type="predicted"/>
<gene>
    <name evidence="2" type="ORF">C8E01_1022</name>
</gene>
<evidence type="ECO:0000313" key="2">
    <source>
        <dbReference type="EMBL" id="PVY42829.1"/>
    </source>
</evidence>
<name>A0A2U1B2C9_9BACT</name>
<comment type="caution">
    <text evidence="2">The sequence shown here is derived from an EMBL/GenBank/DDBJ whole genome shotgun (WGS) entry which is preliminary data.</text>
</comment>
<dbReference type="Proteomes" id="UP000245466">
    <property type="component" value="Unassembled WGS sequence"/>
</dbReference>
<evidence type="ECO:0000313" key="3">
    <source>
        <dbReference type="Proteomes" id="UP000245466"/>
    </source>
</evidence>
<dbReference type="AlphaFoldDB" id="A0A2U1B2C9"/>
<protein>
    <recommendedName>
        <fullName evidence="1">Type ISP restriction-modification enzyme LLaBIII C-terminal specificity domain-containing protein</fullName>
    </recommendedName>
</protein>
<dbReference type="InterPro" id="IPR041635">
    <property type="entry name" value="Type_ISP_LLaBIII_C"/>
</dbReference>
<reference evidence="2 3" key="1">
    <citation type="submission" date="2018-04" db="EMBL/GenBank/DDBJ databases">
        <title>Genomic Encyclopedia of Type Strains, Phase IV (KMG-IV): sequencing the most valuable type-strain genomes for metagenomic binning, comparative biology and taxonomic classification.</title>
        <authorList>
            <person name="Goeker M."/>
        </authorList>
    </citation>
    <scope>NUCLEOTIDE SEQUENCE [LARGE SCALE GENOMIC DNA]</scope>
    <source>
        <strain evidence="2 3">DSM 100231</strain>
    </source>
</reference>
<sequence>MRKSLLSTFDKIYIYDLHGSAKRKETAPDGSKDENVFDIQQGVSICFFIKTKSNSTLKEPEVLFHEQFGKRNFKYEQLVNEKINTIPWTVLNPSEPHYFFVPKTYEGNIESEFERGFSLSEMFIQTGNGIKFRKDNLLVKDFFSTDDVKTMLSDINELASVDIYKKYNFKETPDWKVDEKKALFENYDPNDIIKVSYRQFDSRFTYYPLSKINQIIVRGDSRRGLMKNYLHGDNVGLVVGRQGQVVGNMQWNLIFISNMPTDMNIFYRGGGINFPLYVYPENIDQTTIGLYPKRQPNLSNKIVLQIANTIGLKFTPEKEVTSGTFAPIDILDYIYAVLHSPSYREKYKEFLKIDFPRVPYPTNTEEFWSLVELGGKLRQTHLLESADVENYITSYPENGNNVVDKPKYENGNVYINDTQYFADVPQTAWEFYIGGYQPAQKWLKDRKGRELSFEDILHYQKIIVALTETGRLMKEIDEVLLVSTTQETTT</sequence>
<dbReference type="Pfam" id="PF18135">
    <property type="entry name" value="Type_ISP_C"/>
    <property type="match status" value="1"/>
</dbReference>
<dbReference type="EMBL" id="QEKI01000002">
    <property type="protein sequence ID" value="PVY42829.1"/>
    <property type="molecule type" value="Genomic_DNA"/>
</dbReference>
<feature type="domain" description="Type ISP restriction-modification enzyme LLaBIII C-terminal specificity" evidence="1">
    <location>
        <begin position="122"/>
        <end position="475"/>
    </location>
</feature>
<accession>A0A2U1B2C9</accession>
<evidence type="ECO:0000259" key="1">
    <source>
        <dbReference type="Pfam" id="PF18135"/>
    </source>
</evidence>
<organism evidence="2 3">
    <name type="scientific">Pontibacter virosus</name>
    <dbReference type="NCBI Taxonomy" id="1765052"/>
    <lineage>
        <taxon>Bacteria</taxon>
        <taxon>Pseudomonadati</taxon>
        <taxon>Bacteroidota</taxon>
        <taxon>Cytophagia</taxon>
        <taxon>Cytophagales</taxon>
        <taxon>Hymenobacteraceae</taxon>
        <taxon>Pontibacter</taxon>
    </lineage>
</organism>
<keyword evidence="3" id="KW-1185">Reference proteome</keyword>